<sequence length="137" mass="15002">MTEVLASDLFRMVAIPVATAALGCFIRYFTAKIRNDPIGMEIFVFWPELLLSSVFNLLTAASDLASKQLPAEDVADSLLAIMSAGLVLLLTLWLVSFMAAMPRSGRWRKVIWTYGLPHLSSVIALEVSLLLALSSKT</sequence>
<proteinExistence type="predicted"/>
<keyword evidence="3" id="KW-1185">Reference proteome</keyword>
<feature type="transmembrane region" description="Helical" evidence="1">
    <location>
        <begin position="12"/>
        <end position="30"/>
    </location>
</feature>
<gene>
    <name evidence="2" type="ORF">J2S44_002328</name>
</gene>
<accession>A0AAE4CTA0</accession>
<dbReference type="AlphaFoldDB" id="A0AAE4CTA0"/>
<feature type="transmembrane region" description="Helical" evidence="1">
    <location>
        <begin position="78"/>
        <end position="99"/>
    </location>
</feature>
<feature type="transmembrane region" description="Helical" evidence="1">
    <location>
        <begin position="42"/>
        <end position="58"/>
    </location>
</feature>
<dbReference type="Proteomes" id="UP001183629">
    <property type="component" value="Unassembled WGS sequence"/>
</dbReference>
<protein>
    <submittedName>
        <fullName evidence="2">Uncharacterized protein</fullName>
    </submittedName>
</protein>
<evidence type="ECO:0000313" key="3">
    <source>
        <dbReference type="Proteomes" id="UP001183629"/>
    </source>
</evidence>
<keyword evidence="1" id="KW-0812">Transmembrane</keyword>
<evidence type="ECO:0000313" key="2">
    <source>
        <dbReference type="EMBL" id="MDR7322078.1"/>
    </source>
</evidence>
<reference evidence="2 3" key="1">
    <citation type="submission" date="2023-07" db="EMBL/GenBank/DDBJ databases">
        <title>Sequencing the genomes of 1000 actinobacteria strains.</title>
        <authorList>
            <person name="Klenk H.-P."/>
        </authorList>
    </citation>
    <scope>NUCLEOTIDE SEQUENCE [LARGE SCALE GENOMIC DNA]</scope>
    <source>
        <strain evidence="2 3">DSM 44711</strain>
    </source>
</reference>
<comment type="caution">
    <text evidence="2">The sequence shown here is derived from an EMBL/GenBank/DDBJ whole genome shotgun (WGS) entry which is preliminary data.</text>
</comment>
<name>A0AAE4CTA0_9ACTN</name>
<keyword evidence="1" id="KW-1133">Transmembrane helix</keyword>
<dbReference type="EMBL" id="JAVDYC010000001">
    <property type="protein sequence ID" value="MDR7322078.1"/>
    <property type="molecule type" value="Genomic_DNA"/>
</dbReference>
<organism evidence="2 3">
    <name type="scientific">Catenuloplanes niger</name>
    <dbReference type="NCBI Taxonomy" id="587534"/>
    <lineage>
        <taxon>Bacteria</taxon>
        <taxon>Bacillati</taxon>
        <taxon>Actinomycetota</taxon>
        <taxon>Actinomycetes</taxon>
        <taxon>Micromonosporales</taxon>
        <taxon>Micromonosporaceae</taxon>
        <taxon>Catenuloplanes</taxon>
    </lineage>
</organism>
<evidence type="ECO:0000256" key="1">
    <source>
        <dbReference type="SAM" id="Phobius"/>
    </source>
</evidence>
<keyword evidence="1" id="KW-0472">Membrane</keyword>
<feature type="transmembrane region" description="Helical" evidence="1">
    <location>
        <begin position="111"/>
        <end position="133"/>
    </location>
</feature>